<dbReference type="Proteomes" id="UP000230444">
    <property type="component" value="Segment"/>
</dbReference>
<evidence type="ECO:0000313" key="1">
    <source>
        <dbReference type="EMBL" id="ANM47282.1"/>
    </source>
</evidence>
<proteinExistence type="predicted"/>
<dbReference type="RefSeq" id="YP_009616083.1">
    <property type="nucleotide sequence ID" value="NC_042047.1"/>
</dbReference>
<dbReference type="OrthoDB" id="18122at10239"/>
<keyword evidence="4" id="KW-1185">Reference proteome</keyword>
<name>A0A1J0MGF0_9CAUD</name>
<dbReference type="GeneID" id="40092564"/>
<evidence type="ECO:0000313" key="3">
    <source>
        <dbReference type="Proteomes" id="UP000230444"/>
    </source>
</evidence>
<organism evidence="2 3">
    <name type="scientific">Serratia phage vB_Sru_IME250</name>
    <dbReference type="NCBI Taxonomy" id="1852640"/>
    <lineage>
        <taxon>Viruses</taxon>
        <taxon>Duplodnaviria</taxon>
        <taxon>Heunggongvirae</taxon>
        <taxon>Uroviricota</taxon>
        <taxon>Caudoviricetes</taxon>
        <taxon>Pantevenvirales</taxon>
        <taxon>Ackermannviridae</taxon>
        <taxon>Taipeivirus</taxon>
        <taxon>Taipeivirus IME250</taxon>
    </lineage>
</organism>
<evidence type="ECO:0000313" key="4">
    <source>
        <dbReference type="Proteomes" id="UP000231470"/>
    </source>
</evidence>
<reference evidence="2 3" key="1">
    <citation type="submission" date="2016-11" db="EMBL/GenBank/DDBJ databases">
        <title>Complete genome of the first virulent bacteriophage infecting the opportunist pathogen Serratia rubidaea.</title>
        <authorList>
            <person name="Xing S."/>
            <person name="Ma T."/>
            <person name="Zhang X."/>
            <person name="Huang Y."/>
            <person name="Mi Z."/>
            <person name="Sun Q."/>
            <person name="An X."/>
            <person name="Fan H."/>
            <person name="Wu S."/>
            <person name="Lin W."/>
            <person name="Tong Y."/>
        </authorList>
    </citation>
    <scope>NUCLEOTIDE SEQUENCE [LARGE SCALE GENOMIC DNA]</scope>
</reference>
<accession>A0A1J0MGF0</accession>
<dbReference type="Proteomes" id="UP000231470">
    <property type="component" value="Segment"/>
</dbReference>
<dbReference type="EMBL" id="KY073123">
    <property type="protein sequence ID" value="APD20190.1"/>
    <property type="molecule type" value="Genomic_DNA"/>
</dbReference>
<reference evidence="1 4" key="2">
    <citation type="journal article" date="2017" name="Arch. Virol.">
        <title>First complete genome sequence of a virulent bacteriophage infecting the opportunistic pathogen Serratia rubidaea.</title>
        <authorList>
            <person name="Xing S."/>
            <person name="Ma T."/>
            <person name="Zhang X."/>
            <person name="Huang Y."/>
            <person name="Mi Z."/>
            <person name="Sun Q."/>
            <person name="An X."/>
            <person name="Fan H."/>
            <person name="Wu S."/>
            <person name="Wei L."/>
            <person name="Tong Y."/>
        </authorList>
    </citation>
    <scope>NUCLEOTIDE SEQUENCE [LARGE SCALE GENOMIC DNA]</scope>
</reference>
<evidence type="ECO:0000313" key="2">
    <source>
        <dbReference type="EMBL" id="APD20190.1"/>
    </source>
</evidence>
<protein>
    <submittedName>
        <fullName evidence="2">Uncharacterized protein</fullName>
    </submittedName>
</protein>
<sequence>MGKNKDEIFEASKIACDTWNSKNPKFPVAIGVISYHLEGYVIIVDGVINFYKNNHSFNGLFTVGNYKTSFDDPMELVYNWLECIEECYHAKFE</sequence>
<dbReference type="KEGG" id="vg:40092564"/>
<dbReference type="EMBL" id="KX147096">
    <property type="protein sequence ID" value="ANM47282.1"/>
    <property type="molecule type" value="Genomic_DNA"/>
</dbReference>